<dbReference type="FunFam" id="3.40.50.300:FF:001801">
    <property type="entry name" value="Putative arsenical pump-driving ATPase"/>
    <property type="match status" value="1"/>
</dbReference>
<evidence type="ECO:0000256" key="1">
    <source>
        <dbReference type="ARBA" id="ARBA00011040"/>
    </source>
</evidence>
<dbReference type="InterPro" id="IPR027417">
    <property type="entry name" value="P-loop_NTPase"/>
</dbReference>
<dbReference type="InterPro" id="IPR016300">
    <property type="entry name" value="ATPase_ArsA/GET3"/>
</dbReference>
<evidence type="ECO:0000313" key="11">
    <source>
        <dbReference type="EMBL" id="MBB6474634.1"/>
    </source>
</evidence>
<keyword evidence="2" id="KW-0547">Nucleotide-binding</keyword>
<dbReference type="InterPro" id="IPR008978">
    <property type="entry name" value="HSP20-like_chaperone"/>
</dbReference>
<dbReference type="NCBIfam" id="TIGR00345">
    <property type="entry name" value="GET3_arsA_TRC40"/>
    <property type="match status" value="1"/>
</dbReference>
<evidence type="ECO:0000259" key="9">
    <source>
        <dbReference type="Pfam" id="PF02374"/>
    </source>
</evidence>
<dbReference type="GO" id="GO:0005524">
    <property type="term" value="F:ATP binding"/>
    <property type="evidence" value="ECO:0007669"/>
    <property type="project" value="UniProtKB-KW"/>
</dbReference>
<evidence type="ECO:0000256" key="5">
    <source>
        <dbReference type="ARBA" id="ARBA00022967"/>
    </source>
</evidence>
<keyword evidence="12" id="KW-1185">Reference proteome</keyword>
<feature type="domain" description="ArsA HSP20-like" evidence="10">
    <location>
        <begin position="327"/>
        <end position="388"/>
    </location>
</feature>
<dbReference type="GO" id="GO:0016887">
    <property type="term" value="F:ATP hydrolysis activity"/>
    <property type="evidence" value="ECO:0007669"/>
    <property type="project" value="InterPro"/>
</dbReference>
<comment type="similarity">
    <text evidence="1">Belongs to the arsA ATPase family.</text>
</comment>
<evidence type="ECO:0000259" key="10">
    <source>
        <dbReference type="Pfam" id="PF17886"/>
    </source>
</evidence>
<gene>
    <name evidence="11" type="ORF">BJ992_004065</name>
</gene>
<dbReference type="Gene3D" id="3.40.50.300">
    <property type="entry name" value="P-loop containing nucleotide triphosphate hydrolases"/>
    <property type="match status" value="1"/>
</dbReference>
<dbReference type="CDD" id="cd02035">
    <property type="entry name" value="ArsA"/>
    <property type="match status" value="1"/>
</dbReference>
<sequence length="398" mass="42488">MSASPRVLLFTGKGGVGKTTVAASTATLAARRGHKTLVVSTDTAHSLADALGVPGTAEPTQAAPGLYLQQVDTQRALERHWGELQRYAEGVLAELGLDTVTAEELTVLPGAEEVIALLELRDQVETGRWDVVVIDCAPTAETLRLLALPEALDWHVSRLLPAGRRLVRVLTPVIRHVARFSMPDDAVLSAGERMHAGLMAVRDLLAGPHASVRLVLTPEAVVVAEARRTYTSLSLYGYRVDGVIANRVFPGGGSDEWRRGWVEAQARHLASVRESFAPLPVHTVPYLPAEPVGTEALGALGEQLYGETDPFAPPAGDPPLTVTADGGTHELTLALPLAGKHEVDLARKGDELIVTAGSYRRVLALPAALARRSVRDAALRDGRLRVRFEAGGAHDREA</sequence>
<protein>
    <recommendedName>
        <fullName evidence="8">arsenite-transporting ATPase</fullName>
        <ecNumber evidence="8">7.3.2.7</ecNumber>
    </recommendedName>
</protein>
<dbReference type="AlphaFoldDB" id="A0A7X0M935"/>
<dbReference type="InterPro" id="IPR025723">
    <property type="entry name" value="ArsA/GET3_ATPase-like"/>
</dbReference>
<dbReference type="SUPFAM" id="SSF52540">
    <property type="entry name" value="P-loop containing nucleoside triphosphate hydrolases"/>
    <property type="match status" value="1"/>
</dbReference>
<dbReference type="Pfam" id="PF02374">
    <property type="entry name" value="ArsA_ATPase"/>
    <property type="match status" value="1"/>
</dbReference>
<dbReference type="Pfam" id="PF17886">
    <property type="entry name" value="ArsA_HSP20"/>
    <property type="match status" value="1"/>
</dbReference>
<keyword evidence="5" id="KW-1278">Translocase</keyword>
<comment type="caution">
    <text evidence="11">The sequence shown here is derived from an EMBL/GenBank/DDBJ whole genome shotgun (WGS) entry which is preliminary data.</text>
</comment>
<dbReference type="SUPFAM" id="SSF49764">
    <property type="entry name" value="HSP20-like chaperones"/>
    <property type="match status" value="1"/>
</dbReference>
<reference evidence="11 12" key="1">
    <citation type="submission" date="2020-08" db="EMBL/GenBank/DDBJ databases">
        <title>Sequencing the genomes of 1000 actinobacteria strains.</title>
        <authorList>
            <person name="Klenk H.-P."/>
        </authorList>
    </citation>
    <scope>NUCLEOTIDE SEQUENCE [LARGE SCALE GENOMIC DNA]</scope>
    <source>
        <strain evidence="11 12">DSM 44936</strain>
    </source>
</reference>
<dbReference type="EC" id="7.3.2.7" evidence="8"/>
<evidence type="ECO:0000256" key="2">
    <source>
        <dbReference type="ARBA" id="ARBA00022741"/>
    </source>
</evidence>
<dbReference type="InterPro" id="IPR040612">
    <property type="entry name" value="ArsA_HSP20-like"/>
</dbReference>
<dbReference type="PANTHER" id="PTHR10803:SF3">
    <property type="entry name" value="ATPASE GET3"/>
    <property type="match status" value="1"/>
</dbReference>
<evidence type="ECO:0000313" key="12">
    <source>
        <dbReference type="Proteomes" id="UP000555564"/>
    </source>
</evidence>
<keyword evidence="4" id="KW-0059">Arsenical resistance</keyword>
<proteinExistence type="inferred from homology"/>
<comment type="function">
    <text evidence="7">Anion-transporting ATPase. Catalyzes the extrusion of arsenite.</text>
</comment>
<name>A0A7X0M935_9ACTN</name>
<feature type="domain" description="ArsA/GET3 Anion-transporting ATPase-like" evidence="9">
    <location>
        <begin position="6"/>
        <end position="305"/>
    </location>
</feature>
<comment type="catalytic activity">
    <reaction evidence="6">
        <text>arsenite(in) + ATP + H2O = arsenite(out) + ADP + phosphate + H(+)</text>
        <dbReference type="Rhea" id="RHEA:11348"/>
        <dbReference type="ChEBI" id="CHEBI:15377"/>
        <dbReference type="ChEBI" id="CHEBI:15378"/>
        <dbReference type="ChEBI" id="CHEBI:29242"/>
        <dbReference type="ChEBI" id="CHEBI:30616"/>
        <dbReference type="ChEBI" id="CHEBI:43474"/>
        <dbReference type="ChEBI" id="CHEBI:456216"/>
        <dbReference type="EC" id="7.3.2.7"/>
    </reaction>
</comment>
<organism evidence="11 12">
    <name type="scientific">Sphaerisporangium rubeum</name>
    <dbReference type="NCBI Taxonomy" id="321317"/>
    <lineage>
        <taxon>Bacteria</taxon>
        <taxon>Bacillati</taxon>
        <taxon>Actinomycetota</taxon>
        <taxon>Actinomycetes</taxon>
        <taxon>Streptosporangiales</taxon>
        <taxon>Streptosporangiaceae</taxon>
        <taxon>Sphaerisporangium</taxon>
    </lineage>
</organism>
<dbReference type="PANTHER" id="PTHR10803">
    <property type="entry name" value="ARSENICAL PUMP-DRIVING ATPASE ARSENITE-TRANSLOCATING ATPASE"/>
    <property type="match status" value="1"/>
</dbReference>
<evidence type="ECO:0000256" key="4">
    <source>
        <dbReference type="ARBA" id="ARBA00022849"/>
    </source>
</evidence>
<dbReference type="GO" id="GO:0015446">
    <property type="term" value="F:ATPase-coupled arsenite transmembrane transporter activity"/>
    <property type="evidence" value="ECO:0007669"/>
    <property type="project" value="UniProtKB-EC"/>
</dbReference>
<evidence type="ECO:0000256" key="6">
    <source>
        <dbReference type="ARBA" id="ARBA00052296"/>
    </source>
</evidence>
<evidence type="ECO:0000256" key="7">
    <source>
        <dbReference type="ARBA" id="ARBA00059736"/>
    </source>
</evidence>
<evidence type="ECO:0000256" key="8">
    <source>
        <dbReference type="ARBA" id="ARBA00066752"/>
    </source>
</evidence>
<evidence type="ECO:0000256" key="3">
    <source>
        <dbReference type="ARBA" id="ARBA00022840"/>
    </source>
</evidence>
<dbReference type="Proteomes" id="UP000555564">
    <property type="component" value="Unassembled WGS sequence"/>
</dbReference>
<dbReference type="EMBL" id="JACHIU010000001">
    <property type="protein sequence ID" value="MBB6474634.1"/>
    <property type="molecule type" value="Genomic_DNA"/>
</dbReference>
<dbReference type="Gene3D" id="2.60.40.790">
    <property type="match status" value="1"/>
</dbReference>
<dbReference type="RefSeq" id="WP_184983317.1">
    <property type="nucleotide sequence ID" value="NZ_BAAALO010000097.1"/>
</dbReference>
<accession>A0A7X0M935</accession>
<keyword evidence="3" id="KW-0067">ATP-binding</keyword>